<feature type="region of interest" description="Disordered" evidence="1">
    <location>
        <begin position="1"/>
        <end position="104"/>
    </location>
</feature>
<reference evidence="2" key="1">
    <citation type="submission" date="2021-01" db="EMBL/GenBank/DDBJ databases">
        <authorList>
            <person name="Corre E."/>
            <person name="Pelletier E."/>
            <person name="Niang G."/>
            <person name="Scheremetjew M."/>
            <person name="Finn R."/>
            <person name="Kale V."/>
            <person name="Holt S."/>
            <person name="Cochrane G."/>
            <person name="Meng A."/>
            <person name="Brown T."/>
            <person name="Cohen L."/>
        </authorList>
    </citation>
    <scope>NUCLEOTIDE SEQUENCE</scope>
    <source>
        <strain evidence="2">MM31A-1</strain>
    </source>
</reference>
<name>A0A7S3PXK4_9STRA</name>
<proteinExistence type="predicted"/>
<sequence>MGNDVSAAKGALAMSGAKSQAKSVLGNLTAGEDKKKKIIENPDTKREMNARHKQREIDFKKQKEERRQKISDLKGKWDAHQSKRNVPGTGGTPQADKGSWWGGK</sequence>
<gene>
    <name evidence="2" type="ORF">CDEB00056_LOCUS3320</name>
</gene>
<organism evidence="2">
    <name type="scientific">Chaetoceros debilis</name>
    <dbReference type="NCBI Taxonomy" id="122233"/>
    <lineage>
        <taxon>Eukaryota</taxon>
        <taxon>Sar</taxon>
        <taxon>Stramenopiles</taxon>
        <taxon>Ochrophyta</taxon>
        <taxon>Bacillariophyta</taxon>
        <taxon>Coscinodiscophyceae</taxon>
        <taxon>Chaetocerotophycidae</taxon>
        <taxon>Chaetocerotales</taxon>
        <taxon>Chaetocerotaceae</taxon>
        <taxon>Chaetoceros</taxon>
    </lineage>
</organism>
<protein>
    <submittedName>
        <fullName evidence="2">Uncharacterized protein</fullName>
    </submittedName>
</protein>
<evidence type="ECO:0000256" key="1">
    <source>
        <dbReference type="SAM" id="MobiDB-lite"/>
    </source>
</evidence>
<dbReference type="EMBL" id="HBIO01004803">
    <property type="protein sequence ID" value="CAE0458479.1"/>
    <property type="molecule type" value="Transcribed_RNA"/>
</dbReference>
<dbReference type="AlphaFoldDB" id="A0A7S3PXK4"/>
<evidence type="ECO:0000313" key="2">
    <source>
        <dbReference type="EMBL" id="CAE0458479.1"/>
    </source>
</evidence>
<accession>A0A7S3PXK4</accession>
<feature type="compositionally biased region" description="Basic and acidic residues" evidence="1">
    <location>
        <begin position="31"/>
        <end position="81"/>
    </location>
</feature>